<dbReference type="InterPro" id="IPR018247">
    <property type="entry name" value="EF_Hand_1_Ca_BS"/>
</dbReference>
<dbReference type="CDD" id="cd00051">
    <property type="entry name" value="EFh"/>
    <property type="match status" value="1"/>
</dbReference>
<dbReference type="RefSeq" id="XP_002736942.1">
    <property type="nucleotide sequence ID" value="XM_002736896.2"/>
</dbReference>
<dbReference type="Pfam" id="PF13499">
    <property type="entry name" value="EF-hand_7"/>
    <property type="match status" value="1"/>
</dbReference>
<proteinExistence type="inferred from homology"/>
<dbReference type="InterPro" id="IPR051739">
    <property type="entry name" value="Rhomboid_IM_Serine_Proteases"/>
</dbReference>
<gene>
    <name evidence="11" type="primary">LOC100377830</name>
</gene>
<evidence type="ECO:0000256" key="7">
    <source>
        <dbReference type="PIRNR" id="PIRNR037470"/>
    </source>
</evidence>
<dbReference type="InterPro" id="IPR035952">
    <property type="entry name" value="Rhomboid-like_sf"/>
</dbReference>
<evidence type="ECO:0000259" key="9">
    <source>
        <dbReference type="PROSITE" id="PS50222"/>
    </source>
</evidence>
<feature type="domain" description="EF-hand" evidence="9">
    <location>
        <begin position="82"/>
        <end position="105"/>
    </location>
</feature>
<dbReference type="PANTHER" id="PTHR45840">
    <property type="entry name" value="RHOMBOID-RELATED PROTEIN"/>
    <property type="match status" value="1"/>
</dbReference>
<keyword evidence="6 8" id="KW-0472">Membrane</keyword>
<evidence type="ECO:0000256" key="8">
    <source>
        <dbReference type="SAM" id="Phobius"/>
    </source>
</evidence>
<dbReference type="SMART" id="SM00054">
    <property type="entry name" value="EFh"/>
    <property type="match status" value="2"/>
</dbReference>
<evidence type="ECO:0000256" key="5">
    <source>
        <dbReference type="ARBA" id="ARBA00022989"/>
    </source>
</evidence>
<feature type="transmembrane region" description="Helical" evidence="8">
    <location>
        <begin position="300"/>
        <end position="320"/>
    </location>
</feature>
<keyword evidence="5 8" id="KW-1133">Transmembrane helix</keyword>
<keyword evidence="10" id="KW-1185">Reference proteome</keyword>
<dbReference type="InterPro" id="IPR002048">
    <property type="entry name" value="EF_hand_dom"/>
</dbReference>
<dbReference type="SUPFAM" id="SSF47473">
    <property type="entry name" value="EF-hand"/>
    <property type="match status" value="1"/>
</dbReference>
<evidence type="ECO:0000313" key="10">
    <source>
        <dbReference type="Proteomes" id="UP000694865"/>
    </source>
</evidence>
<dbReference type="GeneID" id="100377830"/>
<evidence type="ECO:0000256" key="1">
    <source>
        <dbReference type="ARBA" id="ARBA00004141"/>
    </source>
</evidence>
<feature type="transmembrane region" description="Helical" evidence="8">
    <location>
        <begin position="244"/>
        <end position="262"/>
    </location>
</feature>
<dbReference type="Gene3D" id="1.20.1540.10">
    <property type="entry name" value="Rhomboid-like"/>
    <property type="match status" value="1"/>
</dbReference>
<accession>A0ABM0GTD2</accession>
<feature type="transmembrane region" description="Helical" evidence="8">
    <location>
        <begin position="212"/>
        <end position="237"/>
    </location>
</feature>
<keyword evidence="4" id="KW-0106">Calcium</keyword>
<protein>
    <submittedName>
        <fullName evidence="11">Rhomboid-related protein 3-like</fullName>
    </submittedName>
</protein>
<feature type="transmembrane region" description="Helical" evidence="8">
    <location>
        <begin position="268"/>
        <end position="288"/>
    </location>
</feature>
<dbReference type="PIRSF" id="PIRSF037470">
    <property type="entry name" value="Rhomboid"/>
    <property type="match status" value="1"/>
</dbReference>
<comment type="similarity">
    <text evidence="2 7">Belongs to the peptidase S54 family.</text>
</comment>
<dbReference type="Pfam" id="PF01694">
    <property type="entry name" value="Rhomboid"/>
    <property type="match status" value="1"/>
</dbReference>
<dbReference type="SUPFAM" id="SSF144091">
    <property type="entry name" value="Rhomboid-like"/>
    <property type="match status" value="1"/>
</dbReference>
<organism evidence="10 11">
    <name type="scientific">Saccoglossus kowalevskii</name>
    <name type="common">Acorn worm</name>
    <dbReference type="NCBI Taxonomy" id="10224"/>
    <lineage>
        <taxon>Eukaryota</taxon>
        <taxon>Metazoa</taxon>
        <taxon>Hemichordata</taxon>
        <taxon>Enteropneusta</taxon>
        <taxon>Harrimaniidae</taxon>
        <taxon>Saccoglossus</taxon>
    </lineage>
</organism>
<feature type="transmembrane region" description="Helical" evidence="8">
    <location>
        <begin position="332"/>
        <end position="350"/>
    </location>
</feature>
<sequence>MLSMHTTVIDSVDTSNSIEDDEISTQNDIDGLPLLDLPQTLEDFDDEGNGVISMEDFHTILNHYGLKNELDSHKLGRLKSTIDDNRDGYISYQEFVNVMSEKRTLSFSIAVRDKDFEEHGQSRYDQLSVRQKVLKRVADEILTNSYDRKNYIDGYSCCPPPVFMILISIIEISIYIYYAKNTTVSFDYLTGPVPVDSPFLYKPSKRLELWRFFTYMLIHAGLEHLIINVTIQLILGVPLEMVHGAARVGSIYFVGVLAGSLGTSVFDMHIYLCGASGGMYALLAGHLANVVLNFSEMPFGILRVICLFIIASLDVGFAIWRRYTDRGIPTAYVPHFTGSITGATIGLLILKNFDQKLHERFMIWVAMAVYIICIIFTVFWNIFYNPEKDEET</sequence>
<reference evidence="11" key="1">
    <citation type="submission" date="2025-08" db="UniProtKB">
        <authorList>
            <consortium name="RefSeq"/>
        </authorList>
    </citation>
    <scope>IDENTIFICATION</scope>
    <source>
        <tissue evidence="11">Testes</tissue>
    </source>
</reference>
<evidence type="ECO:0000313" key="11">
    <source>
        <dbReference type="RefSeq" id="XP_002736942.1"/>
    </source>
</evidence>
<keyword evidence="3 8" id="KW-0812">Transmembrane</keyword>
<feature type="transmembrane region" description="Helical" evidence="8">
    <location>
        <begin position="362"/>
        <end position="383"/>
    </location>
</feature>
<name>A0ABM0GTD2_SACKO</name>
<dbReference type="PROSITE" id="PS50222">
    <property type="entry name" value="EF_HAND_2"/>
    <property type="match status" value="2"/>
</dbReference>
<dbReference type="PROSITE" id="PS00018">
    <property type="entry name" value="EF_HAND_1"/>
    <property type="match status" value="1"/>
</dbReference>
<dbReference type="InterPro" id="IPR022764">
    <property type="entry name" value="Peptidase_S54_rhomboid_dom"/>
</dbReference>
<evidence type="ECO:0000256" key="2">
    <source>
        <dbReference type="ARBA" id="ARBA00009045"/>
    </source>
</evidence>
<evidence type="ECO:0000256" key="4">
    <source>
        <dbReference type="ARBA" id="ARBA00022837"/>
    </source>
</evidence>
<comment type="subcellular location">
    <subcellularLocation>
        <location evidence="1">Membrane</location>
        <topology evidence="1">Multi-pass membrane protein</topology>
    </subcellularLocation>
</comment>
<dbReference type="PANTHER" id="PTHR45840:SF2">
    <property type="entry name" value="PROTEIN RHOMBOID-RELATED"/>
    <property type="match status" value="1"/>
</dbReference>
<feature type="transmembrane region" description="Helical" evidence="8">
    <location>
        <begin position="158"/>
        <end position="178"/>
    </location>
</feature>
<dbReference type="Gene3D" id="1.10.238.10">
    <property type="entry name" value="EF-hand"/>
    <property type="match status" value="1"/>
</dbReference>
<evidence type="ECO:0000256" key="6">
    <source>
        <dbReference type="ARBA" id="ARBA00023136"/>
    </source>
</evidence>
<feature type="domain" description="EF-hand" evidence="9">
    <location>
        <begin position="32"/>
        <end position="67"/>
    </location>
</feature>
<dbReference type="Proteomes" id="UP000694865">
    <property type="component" value="Unplaced"/>
</dbReference>
<evidence type="ECO:0000256" key="3">
    <source>
        <dbReference type="ARBA" id="ARBA00022692"/>
    </source>
</evidence>
<dbReference type="InterPro" id="IPR011992">
    <property type="entry name" value="EF-hand-dom_pair"/>
</dbReference>
<dbReference type="InterPro" id="IPR017213">
    <property type="entry name" value="Peptidase_S54_rhomboid_met"/>
</dbReference>